<dbReference type="KEGG" id="nwr:E3U44_04890"/>
<name>A0A4P7BZH3_9GAMM</name>
<evidence type="ECO:0000256" key="1">
    <source>
        <dbReference type="SAM" id="SignalP"/>
    </source>
</evidence>
<evidence type="ECO:0000313" key="3">
    <source>
        <dbReference type="Proteomes" id="UP000294325"/>
    </source>
</evidence>
<dbReference type="AlphaFoldDB" id="A0A4P7BZH3"/>
<gene>
    <name evidence="2" type="ORF">E3U44_04890</name>
</gene>
<reference evidence="2 3" key="1">
    <citation type="submission" date="2019-03" db="EMBL/GenBank/DDBJ databases">
        <title>The genome sequence of Nitrosococcus wardiae strain D1FHST reveals the archetypal metabolic capacity of ammonia-oxidizing Gammaproteobacteria.</title>
        <authorList>
            <person name="Wang L."/>
            <person name="Lim C.K."/>
            <person name="Hanson T.E."/>
            <person name="Dang H."/>
            <person name="Klotz M.G."/>
        </authorList>
    </citation>
    <scope>NUCLEOTIDE SEQUENCE [LARGE SCALE GENOMIC DNA]</scope>
    <source>
        <strain evidence="2 3">D1FHS</strain>
    </source>
</reference>
<protein>
    <recommendedName>
        <fullName evidence="4">DUF4397 domain-containing protein</fullName>
    </recommendedName>
</protein>
<sequence>MRYSFVFLALLIGIPGAGFAADPAELSIYLFQEGRPQSEVKLVVDGQQSLSSDRDGAIHLLIEPGSHCLSFSRSGKSLFIYDLTVVAGENIRLFIILLVNEKNHVLWAWSEFNGFAS</sequence>
<organism evidence="2 3">
    <name type="scientific">Nitrosococcus wardiae</name>
    <dbReference type="NCBI Taxonomy" id="1814290"/>
    <lineage>
        <taxon>Bacteria</taxon>
        <taxon>Pseudomonadati</taxon>
        <taxon>Pseudomonadota</taxon>
        <taxon>Gammaproteobacteria</taxon>
        <taxon>Chromatiales</taxon>
        <taxon>Chromatiaceae</taxon>
        <taxon>Nitrosococcus</taxon>
    </lineage>
</organism>
<dbReference type="RefSeq" id="WP_134356930.1">
    <property type="nucleotide sequence ID" value="NZ_CP038033.1"/>
</dbReference>
<feature type="signal peptide" evidence="1">
    <location>
        <begin position="1"/>
        <end position="20"/>
    </location>
</feature>
<accession>A0A4P7BZH3</accession>
<keyword evidence="1" id="KW-0732">Signal</keyword>
<dbReference type="Proteomes" id="UP000294325">
    <property type="component" value="Chromosome"/>
</dbReference>
<evidence type="ECO:0008006" key="4">
    <source>
        <dbReference type="Google" id="ProtNLM"/>
    </source>
</evidence>
<proteinExistence type="predicted"/>
<dbReference type="EMBL" id="CP038033">
    <property type="protein sequence ID" value="QBQ53922.1"/>
    <property type="molecule type" value="Genomic_DNA"/>
</dbReference>
<feature type="chain" id="PRO_5020691592" description="DUF4397 domain-containing protein" evidence="1">
    <location>
        <begin position="21"/>
        <end position="117"/>
    </location>
</feature>
<keyword evidence="3" id="KW-1185">Reference proteome</keyword>
<evidence type="ECO:0000313" key="2">
    <source>
        <dbReference type="EMBL" id="QBQ53922.1"/>
    </source>
</evidence>